<organism evidence="1 2">
    <name type="scientific">Drosophila madeirensis</name>
    <name type="common">Fruit fly</name>
    <dbReference type="NCBI Taxonomy" id="30013"/>
    <lineage>
        <taxon>Eukaryota</taxon>
        <taxon>Metazoa</taxon>
        <taxon>Ecdysozoa</taxon>
        <taxon>Arthropoda</taxon>
        <taxon>Hexapoda</taxon>
        <taxon>Insecta</taxon>
        <taxon>Pterygota</taxon>
        <taxon>Neoptera</taxon>
        <taxon>Endopterygota</taxon>
        <taxon>Diptera</taxon>
        <taxon>Brachycera</taxon>
        <taxon>Muscomorpha</taxon>
        <taxon>Ephydroidea</taxon>
        <taxon>Drosophilidae</taxon>
        <taxon>Drosophila</taxon>
        <taxon>Sophophora</taxon>
    </lineage>
</organism>
<name>A0AAU9ER88_DROMD</name>
<gene>
    <name evidence="1" type="ORF">DMAD_08174</name>
</gene>
<sequence>MCPLKEIRFPVTPLYDLNIVDGPLLQLINEDLPWLKNETLPPYYNLTLGGFESLLGTFVCTATQTMSECSQASKSTQTCFNVPQTWNPEPAQASNYHIMEDIRSYIQPKLKRNIGHCLADIVVIIALAYTFHDVLCAAPISWLKEKITQLFPAM</sequence>
<protein>
    <submittedName>
        <fullName evidence="1">Uncharacterized protein</fullName>
    </submittedName>
</protein>
<accession>A0AAU9ER88</accession>
<evidence type="ECO:0000313" key="1">
    <source>
        <dbReference type="EMBL" id="BFF89403.1"/>
    </source>
</evidence>
<dbReference type="AlphaFoldDB" id="A0AAU9ER88"/>
<keyword evidence="2" id="KW-1185">Reference proteome</keyword>
<evidence type="ECO:0000313" key="2">
    <source>
        <dbReference type="Proteomes" id="UP001500889"/>
    </source>
</evidence>
<dbReference type="EMBL" id="AP029263">
    <property type="protein sequence ID" value="BFF89403.1"/>
    <property type="molecule type" value="Genomic_DNA"/>
</dbReference>
<proteinExistence type="predicted"/>
<dbReference type="Proteomes" id="UP001500889">
    <property type="component" value="Chromosome O"/>
</dbReference>
<reference evidence="1 2" key="1">
    <citation type="submission" date="2024-02" db="EMBL/GenBank/DDBJ databases">
        <title>A chromosome-level genome assembly of Drosophila madeirensis, a fruit fly species endemic to Madeira island.</title>
        <authorList>
            <person name="Tomihara K."/>
            <person name="Llopart A."/>
            <person name="Yamamoto D."/>
        </authorList>
    </citation>
    <scope>NUCLEOTIDE SEQUENCE [LARGE SCALE GENOMIC DNA]</scope>
    <source>
        <strain evidence="1 2">RF1</strain>
    </source>
</reference>